<dbReference type="Proteomes" id="UP000054928">
    <property type="component" value="Unassembled WGS sequence"/>
</dbReference>
<feature type="compositionally biased region" description="Basic residues" evidence="1">
    <location>
        <begin position="1"/>
        <end position="11"/>
    </location>
</feature>
<keyword evidence="3" id="KW-1185">Reference proteome</keyword>
<organism evidence="2 3">
    <name type="scientific">Plasmopara halstedii</name>
    <name type="common">Downy mildew of sunflower</name>
    <dbReference type="NCBI Taxonomy" id="4781"/>
    <lineage>
        <taxon>Eukaryota</taxon>
        <taxon>Sar</taxon>
        <taxon>Stramenopiles</taxon>
        <taxon>Oomycota</taxon>
        <taxon>Peronosporomycetes</taxon>
        <taxon>Peronosporales</taxon>
        <taxon>Peronosporaceae</taxon>
        <taxon>Plasmopara</taxon>
    </lineage>
</organism>
<feature type="region of interest" description="Disordered" evidence="1">
    <location>
        <begin position="1"/>
        <end position="20"/>
    </location>
</feature>
<proteinExistence type="predicted"/>
<evidence type="ECO:0000313" key="2">
    <source>
        <dbReference type="EMBL" id="CEG40572.1"/>
    </source>
</evidence>
<reference evidence="3" key="1">
    <citation type="submission" date="2014-09" db="EMBL/GenBank/DDBJ databases">
        <authorList>
            <person name="Sharma Rahul"/>
            <person name="Thines Marco"/>
        </authorList>
    </citation>
    <scope>NUCLEOTIDE SEQUENCE [LARGE SCALE GENOMIC DNA]</scope>
</reference>
<dbReference type="AlphaFoldDB" id="A0A0P1AI56"/>
<sequence>MTSTRPRKRKMSSQSFQNNESVAQSLSDNFFIRLNAARSQCILLDCRTELAGRILVFVISWRFSPKLASETWVGNHVATIVKQEFESFDSNAFYLIPLQNENTA</sequence>
<name>A0A0P1AI56_PLAHL</name>
<accession>A0A0P1AI56</accession>
<protein>
    <submittedName>
        <fullName evidence="2">Uncharacterized protein</fullName>
    </submittedName>
</protein>
<dbReference type="RefSeq" id="XP_024576941.1">
    <property type="nucleotide sequence ID" value="XM_024726244.1"/>
</dbReference>
<dbReference type="EMBL" id="CCYD01000523">
    <property type="protein sequence ID" value="CEG40572.1"/>
    <property type="molecule type" value="Genomic_DNA"/>
</dbReference>
<evidence type="ECO:0000256" key="1">
    <source>
        <dbReference type="SAM" id="MobiDB-lite"/>
    </source>
</evidence>
<dbReference type="GeneID" id="36405816"/>
<evidence type="ECO:0000313" key="3">
    <source>
        <dbReference type="Proteomes" id="UP000054928"/>
    </source>
</evidence>